<comment type="caution">
    <text evidence="1">The sequence shown here is derived from an EMBL/GenBank/DDBJ whole genome shotgun (WGS) entry which is preliminary data.</text>
</comment>
<proteinExistence type="predicted"/>
<protein>
    <submittedName>
        <fullName evidence="1">Uncharacterized protein</fullName>
    </submittedName>
</protein>
<gene>
    <name evidence="1" type="ORF">NLG97_g42</name>
</gene>
<sequence length="237" mass="25978">MADQATIQEPAVPVLLLKTRSTPCDTYYDEFTAAQLPNGRRLAPIFVPVMLHKFDDDGLSMLRSLLRERQISNRTEGSFGGMIFTSQRSVEAFAHVVKTEMPTHVPEWPHLQDVPIYSVGPATTRALSAVSNNVVDTGLSTLAPPPGGPRALRPNEGLVWGNAEVTYEDVEMVVAALIQQGLMHGFVAHGQSRFAVIGAKAKGSPLLAGWPNVWQTIQNREYEESFDLDEVPGWVKG</sequence>
<keyword evidence="2" id="KW-1185">Reference proteome</keyword>
<reference evidence="1" key="1">
    <citation type="submission" date="2022-07" db="EMBL/GenBank/DDBJ databases">
        <title>Genome Sequence of Lecanicillium saksenae.</title>
        <authorList>
            <person name="Buettner E."/>
        </authorList>
    </citation>
    <scope>NUCLEOTIDE SEQUENCE</scope>
    <source>
        <strain evidence="1">VT-O1</strain>
    </source>
</reference>
<evidence type="ECO:0000313" key="2">
    <source>
        <dbReference type="Proteomes" id="UP001148737"/>
    </source>
</evidence>
<evidence type="ECO:0000313" key="1">
    <source>
        <dbReference type="EMBL" id="KAJ3499780.1"/>
    </source>
</evidence>
<dbReference type="EMBL" id="JANAKD010000002">
    <property type="protein sequence ID" value="KAJ3499780.1"/>
    <property type="molecule type" value="Genomic_DNA"/>
</dbReference>
<organism evidence="1 2">
    <name type="scientific">Lecanicillium saksenae</name>
    <dbReference type="NCBI Taxonomy" id="468837"/>
    <lineage>
        <taxon>Eukaryota</taxon>
        <taxon>Fungi</taxon>
        <taxon>Dikarya</taxon>
        <taxon>Ascomycota</taxon>
        <taxon>Pezizomycotina</taxon>
        <taxon>Sordariomycetes</taxon>
        <taxon>Hypocreomycetidae</taxon>
        <taxon>Hypocreales</taxon>
        <taxon>Cordycipitaceae</taxon>
        <taxon>Lecanicillium</taxon>
    </lineage>
</organism>
<name>A0ACC1RAC2_9HYPO</name>
<accession>A0ACC1RAC2</accession>
<dbReference type="Proteomes" id="UP001148737">
    <property type="component" value="Unassembled WGS sequence"/>
</dbReference>